<evidence type="ECO:0000256" key="8">
    <source>
        <dbReference type="ARBA" id="ARBA00047811"/>
    </source>
</evidence>
<evidence type="ECO:0000256" key="3">
    <source>
        <dbReference type="ARBA" id="ARBA00022527"/>
    </source>
</evidence>
<comment type="similarity">
    <text evidence="1">Belongs to the protein kinase superfamily. CMGC Ser/Thr protein kinase family. CDC2/CDKX subfamily.</text>
</comment>
<evidence type="ECO:0000256" key="7">
    <source>
        <dbReference type="ARBA" id="ARBA00022840"/>
    </source>
</evidence>
<dbReference type="GO" id="GO:0031175">
    <property type="term" value="P:neuron projection development"/>
    <property type="evidence" value="ECO:0007669"/>
    <property type="project" value="TreeGrafter"/>
</dbReference>
<dbReference type="InterPro" id="IPR017441">
    <property type="entry name" value="Protein_kinase_ATP_BS"/>
</dbReference>
<evidence type="ECO:0000256" key="5">
    <source>
        <dbReference type="ARBA" id="ARBA00022741"/>
    </source>
</evidence>
<dbReference type="InterPro" id="IPR000719">
    <property type="entry name" value="Prot_kinase_dom"/>
</dbReference>
<dbReference type="PROSITE" id="PS00107">
    <property type="entry name" value="PROTEIN_KINASE_ATP"/>
    <property type="match status" value="1"/>
</dbReference>
<dbReference type="GO" id="GO:0004693">
    <property type="term" value="F:cyclin-dependent protein serine/threonine kinase activity"/>
    <property type="evidence" value="ECO:0007669"/>
    <property type="project" value="UniProtKB-EC"/>
</dbReference>
<dbReference type="InterPro" id="IPR011009">
    <property type="entry name" value="Kinase-like_dom_sf"/>
</dbReference>
<comment type="caution">
    <text evidence="14">The sequence shown here is derived from an EMBL/GenBank/DDBJ whole genome shotgun (WGS) entry which is preliminary data.</text>
</comment>
<keyword evidence="6 14" id="KW-0418">Kinase</keyword>
<keyword evidence="15" id="KW-1185">Reference proteome</keyword>
<accession>A0A3N0YQH3</accession>
<proteinExistence type="inferred from homology"/>
<dbReference type="SMART" id="SM00220">
    <property type="entry name" value="S_TKc"/>
    <property type="match status" value="1"/>
</dbReference>
<dbReference type="SUPFAM" id="SSF56112">
    <property type="entry name" value="Protein kinase-like (PK-like)"/>
    <property type="match status" value="1"/>
</dbReference>
<organism evidence="14 15">
    <name type="scientific">Anabarilius grahami</name>
    <name type="common">Kanglang fish</name>
    <name type="synonym">Barilius grahami</name>
    <dbReference type="NCBI Taxonomy" id="495550"/>
    <lineage>
        <taxon>Eukaryota</taxon>
        <taxon>Metazoa</taxon>
        <taxon>Chordata</taxon>
        <taxon>Craniata</taxon>
        <taxon>Vertebrata</taxon>
        <taxon>Euteleostomi</taxon>
        <taxon>Actinopterygii</taxon>
        <taxon>Neopterygii</taxon>
        <taxon>Teleostei</taxon>
        <taxon>Ostariophysi</taxon>
        <taxon>Cypriniformes</taxon>
        <taxon>Xenocyprididae</taxon>
        <taxon>Xenocypridinae</taxon>
        <taxon>Xenocypridinae incertae sedis</taxon>
        <taxon>Anabarilius</taxon>
    </lineage>
</organism>
<gene>
    <name evidence="14" type="ORF">DPX16_4220</name>
</gene>
<evidence type="ECO:0000256" key="1">
    <source>
        <dbReference type="ARBA" id="ARBA00006485"/>
    </source>
</evidence>
<dbReference type="OrthoDB" id="1732493at2759"/>
<keyword evidence="3 11" id="KW-0723">Serine/threonine-protein kinase</keyword>
<dbReference type="Gene3D" id="1.10.510.10">
    <property type="entry name" value="Transferase(Phosphotransferase) domain 1"/>
    <property type="match status" value="1"/>
</dbReference>
<name>A0A3N0YQH3_ANAGA</name>
<dbReference type="GO" id="GO:0008021">
    <property type="term" value="C:synaptic vesicle"/>
    <property type="evidence" value="ECO:0007669"/>
    <property type="project" value="TreeGrafter"/>
</dbReference>
<dbReference type="EC" id="2.7.11.22" evidence="2"/>
<evidence type="ECO:0000256" key="10">
    <source>
        <dbReference type="PROSITE-ProRule" id="PRU10141"/>
    </source>
</evidence>
<evidence type="ECO:0000256" key="2">
    <source>
        <dbReference type="ARBA" id="ARBA00012425"/>
    </source>
</evidence>
<keyword evidence="5 10" id="KW-0547">Nucleotide-binding</keyword>
<comment type="catalytic activity">
    <reaction evidence="9">
        <text>L-seryl-[protein] + ATP = O-phospho-L-seryl-[protein] + ADP + H(+)</text>
        <dbReference type="Rhea" id="RHEA:17989"/>
        <dbReference type="Rhea" id="RHEA-COMP:9863"/>
        <dbReference type="Rhea" id="RHEA-COMP:11604"/>
        <dbReference type="ChEBI" id="CHEBI:15378"/>
        <dbReference type="ChEBI" id="CHEBI:29999"/>
        <dbReference type="ChEBI" id="CHEBI:30616"/>
        <dbReference type="ChEBI" id="CHEBI:83421"/>
        <dbReference type="ChEBI" id="CHEBI:456216"/>
        <dbReference type="EC" id="2.7.11.22"/>
    </reaction>
</comment>
<evidence type="ECO:0000256" key="12">
    <source>
        <dbReference type="SAM" id="MobiDB-lite"/>
    </source>
</evidence>
<evidence type="ECO:0000256" key="11">
    <source>
        <dbReference type="RuleBase" id="RU000304"/>
    </source>
</evidence>
<dbReference type="GO" id="GO:0005524">
    <property type="term" value="F:ATP binding"/>
    <property type="evidence" value="ECO:0007669"/>
    <property type="project" value="UniProtKB-UniRule"/>
</dbReference>
<dbReference type="PROSITE" id="PS50011">
    <property type="entry name" value="PROTEIN_KINASE_DOM"/>
    <property type="match status" value="1"/>
</dbReference>
<feature type="domain" description="Protein kinase" evidence="13">
    <location>
        <begin position="106"/>
        <end position="358"/>
    </location>
</feature>
<reference evidence="14 15" key="1">
    <citation type="submission" date="2018-10" db="EMBL/GenBank/DDBJ databases">
        <title>Genome assembly for a Yunnan-Guizhou Plateau 3E fish, Anabarilius grahami (Regan), and its evolutionary and genetic applications.</title>
        <authorList>
            <person name="Jiang W."/>
        </authorList>
    </citation>
    <scope>NUCLEOTIDE SEQUENCE [LARGE SCALE GENOMIC DNA]</scope>
    <source>
        <strain evidence="14">AG-KIZ</strain>
        <tissue evidence="14">Muscle</tissue>
    </source>
</reference>
<dbReference type="EMBL" id="RJVU01030786">
    <property type="protein sequence ID" value="ROL48394.1"/>
    <property type="molecule type" value="Genomic_DNA"/>
</dbReference>
<feature type="region of interest" description="Disordered" evidence="12">
    <location>
        <begin position="14"/>
        <end position="37"/>
    </location>
</feature>
<dbReference type="Gene3D" id="3.30.200.20">
    <property type="entry name" value="Phosphorylase Kinase, domain 1"/>
    <property type="match status" value="1"/>
</dbReference>
<sequence>MPMLSVNAEIVHEDVKMGSDGESDQASATSSDEVHSPVRVRLRNNPGRKISSEDINKRLSLPADIRLPDGYLEKFSLNSPLFDKPLSRRLRRVSLSEIGFGKLETYVKLDKLGEGTYATVYKGRSKLTDNLVALKEIRLEHEEGAPCTAIREVSLLKDLKHANIVTLHDIIHTQKSLTLVFEYLDKDLKQYLDDCGNCIHMHNVKLFLFQLLRGLNYCHRRKVLHRDLKPQNLLINDRGELKLADFGLARAKSIPTKTYSNEVVTLWYRPPDILLGSTDYSTQIDMCPVLPGSMSERQLSIGWLLHQHHTHTSCCSCEQSLWAVTLAENRAELYVGSVRAMRTHNGMPGRMRRTGRLV</sequence>
<keyword evidence="7 10" id="KW-0067">ATP-binding</keyword>
<dbReference type="InterPro" id="IPR008271">
    <property type="entry name" value="Ser/Thr_kinase_AS"/>
</dbReference>
<dbReference type="GO" id="GO:0005634">
    <property type="term" value="C:nucleus"/>
    <property type="evidence" value="ECO:0007669"/>
    <property type="project" value="TreeGrafter"/>
</dbReference>
<dbReference type="PANTHER" id="PTHR24056">
    <property type="entry name" value="CELL DIVISION PROTEIN KINASE"/>
    <property type="match status" value="1"/>
</dbReference>
<evidence type="ECO:0000313" key="14">
    <source>
        <dbReference type="EMBL" id="ROL48394.1"/>
    </source>
</evidence>
<keyword evidence="4" id="KW-0808">Transferase</keyword>
<dbReference type="AlphaFoldDB" id="A0A3N0YQH3"/>
<evidence type="ECO:0000256" key="9">
    <source>
        <dbReference type="ARBA" id="ARBA00048367"/>
    </source>
</evidence>
<dbReference type="Proteomes" id="UP000281406">
    <property type="component" value="Unassembled WGS sequence"/>
</dbReference>
<feature type="binding site" evidence="10">
    <location>
        <position position="135"/>
    </location>
    <ligand>
        <name>ATP</name>
        <dbReference type="ChEBI" id="CHEBI:30616"/>
    </ligand>
</feature>
<comment type="catalytic activity">
    <reaction evidence="8">
        <text>L-threonyl-[protein] + ATP = O-phospho-L-threonyl-[protein] + ADP + H(+)</text>
        <dbReference type="Rhea" id="RHEA:46608"/>
        <dbReference type="Rhea" id="RHEA-COMP:11060"/>
        <dbReference type="Rhea" id="RHEA-COMP:11605"/>
        <dbReference type="ChEBI" id="CHEBI:15378"/>
        <dbReference type="ChEBI" id="CHEBI:30013"/>
        <dbReference type="ChEBI" id="CHEBI:30616"/>
        <dbReference type="ChEBI" id="CHEBI:61977"/>
        <dbReference type="ChEBI" id="CHEBI:456216"/>
        <dbReference type="EC" id="2.7.11.22"/>
    </reaction>
</comment>
<dbReference type="Pfam" id="PF00069">
    <property type="entry name" value="Pkinase"/>
    <property type="match status" value="1"/>
</dbReference>
<dbReference type="PROSITE" id="PS00108">
    <property type="entry name" value="PROTEIN_KINASE_ST"/>
    <property type="match status" value="1"/>
</dbReference>
<dbReference type="PANTHER" id="PTHR24056:SF174">
    <property type="entry name" value="CYCLIN-DEPENDENT KINASE 16"/>
    <property type="match status" value="1"/>
</dbReference>
<dbReference type="GO" id="GO:0006887">
    <property type="term" value="P:exocytosis"/>
    <property type="evidence" value="ECO:0007669"/>
    <property type="project" value="TreeGrafter"/>
</dbReference>
<dbReference type="InterPro" id="IPR050108">
    <property type="entry name" value="CDK"/>
</dbReference>
<evidence type="ECO:0000259" key="13">
    <source>
        <dbReference type="PROSITE" id="PS50011"/>
    </source>
</evidence>
<dbReference type="FunFam" id="3.30.200.20:FF:000007">
    <property type="entry name" value="Cyclin-dependent kinase 14, putative"/>
    <property type="match status" value="1"/>
</dbReference>
<evidence type="ECO:0000256" key="4">
    <source>
        <dbReference type="ARBA" id="ARBA00022679"/>
    </source>
</evidence>
<evidence type="ECO:0000313" key="15">
    <source>
        <dbReference type="Proteomes" id="UP000281406"/>
    </source>
</evidence>
<protein>
    <recommendedName>
        <fullName evidence="2">cyclin-dependent kinase</fullName>
        <ecNumber evidence="2">2.7.11.22</ecNumber>
    </recommendedName>
</protein>
<evidence type="ECO:0000256" key="6">
    <source>
        <dbReference type="ARBA" id="ARBA00022777"/>
    </source>
</evidence>